<feature type="transmembrane region" description="Helical" evidence="6">
    <location>
        <begin position="693"/>
        <end position="718"/>
    </location>
</feature>
<dbReference type="Proteomes" id="UP000766486">
    <property type="component" value="Unassembled WGS sequence"/>
</dbReference>
<feature type="transmembrane region" description="Helical" evidence="6">
    <location>
        <begin position="506"/>
        <end position="526"/>
    </location>
</feature>
<comment type="caution">
    <text evidence="8">The sequence shown here is derived from an EMBL/GenBank/DDBJ whole genome shotgun (WGS) entry which is preliminary data.</text>
</comment>
<evidence type="ECO:0000313" key="8">
    <source>
        <dbReference type="EMBL" id="VUC35228.1"/>
    </source>
</evidence>
<dbReference type="Pfam" id="PF07690">
    <property type="entry name" value="MFS_1"/>
    <property type="match status" value="2"/>
</dbReference>
<reference evidence="8 9" key="1">
    <citation type="submission" date="2019-06" db="EMBL/GenBank/DDBJ databases">
        <authorList>
            <person name="Broberg M."/>
        </authorList>
    </citation>
    <scope>NUCLEOTIDE SEQUENCE [LARGE SCALE GENOMIC DNA]</scope>
</reference>
<keyword evidence="9" id="KW-1185">Reference proteome</keyword>
<dbReference type="InterPro" id="IPR036259">
    <property type="entry name" value="MFS_trans_sf"/>
</dbReference>
<evidence type="ECO:0000256" key="4">
    <source>
        <dbReference type="ARBA" id="ARBA00022989"/>
    </source>
</evidence>
<proteinExistence type="predicted"/>
<feature type="transmembrane region" description="Helical" evidence="6">
    <location>
        <begin position="832"/>
        <end position="853"/>
    </location>
</feature>
<feature type="transmembrane region" description="Helical" evidence="6">
    <location>
        <begin position="799"/>
        <end position="820"/>
    </location>
</feature>
<feature type="transmembrane region" description="Helical" evidence="6">
    <location>
        <begin position="17"/>
        <end position="35"/>
    </location>
</feature>
<evidence type="ECO:0000256" key="3">
    <source>
        <dbReference type="ARBA" id="ARBA00022692"/>
    </source>
</evidence>
<feature type="transmembrane region" description="Helical" evidence="6">
    <location>
        <begin position="373"/>
        <end position="393"/>
    </location>
</feature>
<evidence type="ECO:0000256" key="6">
    <source>
        <dbReference type="SAM" id="Phobius"/>
    </source>
</evidence>
<dbReference type="InterPro" id="IPR020846">
    <property type="entry name" value="MFS_dom"/>
</dbReference>
<evidence type="ECO:0000256" key="1">
    <source>
        <dbReference type="ARBA" id="ARBA00004141"/>
    </source>
</evidence>
<feature type="transmembrane region" description="Helical" evidence="6">
    <location>
        <begin position="465"/>
        <end position="486"/>
    </location>
</feature>
<feature type="transmembrane region" description="Helical" evidence="6">
    <location>
        <begin position="311"/>
        <end position="330"/>
    </location>
</feature>
<dbReference type="PANTHER" id="PTHR43791">
    <property type="entry name" value="PERMEASE-RELATED"/>
    <property type="match status" value="1"/>
</dbReference>
<feature type="transmembrane region" description="Helical" evidence="6">
    <location>
        <begin position="593"/>
        <end position="614"/>
    </location>
</feature>
<evidence type="ECO:0000256" key="2">
    <source>
        <dbReference type="ARBA" id="ARBA00022448"/>
    </source>
</evidence>
<feature type="domain" description="Major facilitator superfamily (MFS) profile" evidence="7">
    <location>
        <begin position="17"/>
        <end position="428"/>
    </location>
</feature>
<feature type="transmembrane region" description="Helical" evidence="6">
    <location>
        <begin position="620"/>
        <end position="641"/>
    </location>
</feature>
<feature type="transmembrane region" description="Helical" evidence="6">
    <location>
        <begin position="286"/>
        <end position="304"/>
    </location>
</feature>
<dbReference type="PROSITE" id="PS50850">
    <property type="entry name" value="MFS"/>
    <property type="match status" value="2"/>
</dbReference>
<dbReference type="EMBL" id="CABFNS010000908">
    <property type="protein sequence ID" value="VUC35228.1"/>
    <property type="molecule type" value="Genomic_DNA"/>
</dbReference>
<feature type="transmembrane region" description="Helical" evidence="6">
    <location>
        <begin position="559"/>
        <end position="581"/>
    </location>
</feature>
<keyword evidence="5 6" id="KW-0472">Membrane</keyword>
<feature type="domain" description="Major facilitator superfamily (MFS) profile" evidence="7">
    <location>
        <begin position="465"/>
        <end position="892"/>
    </location>
</feature>
<dbReference type="SUPFAM" id="SSF103473">
    <property type="entry name" value="MFS general substrate transporter"/>
    <property type="match status" value="2"/>
</dbReference>
<dbReference type="InterPro" id="IPR011701">
    <property type="entry name" value="MFS"/>
</dbReference>
<feature type="transmembrane region" description="Helical" evidence="6">
    <location>
        <begin position="245"/>
        <end position="266"/>
    </location>
</feature>
<feature type="transmembrane region" description="Helical" evidence="6">
    <location>
        <begin position="176"/>
        <end position="198"/>
    </location>
</feature>
<feature type="transmembrane region" description="Helical" evidence="6">
    <location>
        <begin position="336"/>
        <end position="361"/>
    </location>
</feature>
<feature type="transmembrane region" description="Helical" evidence="6">
    <location>
        <begin position="143"/>
        <end position="164"/>
    </location>
</feature>
<feature type="transmembrane region" description="Helical" evidence="6">
    <location>
        <begin position="730"/>
        <end position="751"/>
    </location>
</feature>
<keyword evidence="2" id="KW-0813">Transport</keyword>
<evidence type="ECO:0000313" key="9">
    <source>
        <dbReference type="Proteomes" id="UP000766486"/>
    </source>
</evidence>
<keyword evidence="4 6" id="KW-1133">Transmembrane helix</keyword>
<feature type="transmembrane region" description="Helical" evidence="6">
    <location>
        <begin position="55"/>
        <end position="71"/>
    </location>
</feature>
<evidence type="ECO:0000256" key="5">
    <source>
        <dbReference type="ARBA" id="ARBA00023136"/>
    </source>
</evidence>
<feature type="transmembrane region" description="Helical" evidence="6">
    <location>
        <begin position="399"/>
        <end position="425"/>
    </location>
</feature>
<feature type="transmembrane region" description="Helical" evidence="6">
    <location>
        <begin position="771"/>
        <end position="793"/>
    </location>
</feature>
<feature type="transmembrane region" description="Helical" evidence="6">
    <location>
        <begin position="113"/>
        <end position="134"/>
    </location>
</feature>
<dbReference type="Gene3D" id="1.20.1250.20">
    <property type="entry name" value="MFS general substrate transporter like domains"/>
    <property type="match status" value="3"/>
</dbReference>
<gene>
    <name evidence="8" type="ORF">CLO192961_LOCUS407954</name>
</gene>
<organism evidence="8 9">
    <name type="scientific">Bionectria ochroleuca</name>
    <name type="common">Gliocladium roseum</name>
    <dbReference type="NCBI Taxonomy" id="29856"/>
    <lineage>
        <taxon>Eukaryota</taxon>
        <taxon>Fungi</taxon>
        <taxon>Dikarya</taxon>
        <taxon>Ascomycota</taxon>
        <taxon>Pezizomycotina</taxon>
        <taxon>Sordariomycetes</taxon>
        <taxon>Hypocreomycetidae</taxon>
        <taxon>Hypocreales</taxon>
        <taxon>Bionectriaceae</taxon>
        <taxon>Clonostachys</taxon>
    </lineage>
</organism>
<feature type="transmembrane region" description="Helical" evidence="6">
    <location>
        <begin position="865"/>
        <end position="888"/>
    </location>
</feature>
<dbReference type="PANTHER" id="PTHR43791:SF46">
    <property type="entry name" value="MAJOR FACILITATOR SUPERFAMILY (MFS) PROFILE DOMAIN-CONTAINING PROTEIN-RELATED"/>
    <property type="match status" value="1"/>
</dbReference>
<name>A0ABY6UVF2_BIOOC</name>
<feature type="transmembrane region" description="Helical" evidence="6">
    <location>
        <begin position="83"/>
        <end position="101"/>
    </location>
</feature>
<feature type="transmembrane region" description="Helical" evidence="6">
    <location>
        <begin position="533"/>
        <end position="553"/>
    </location>
</feature>
<keyword evidence="3 6" id="KW-0812">Transmembrane</keyword>
<protein>
    <recommendedName>
        <fullName evidence="7">Major facilitator superfamily (MFS) profile domain-containing protein</fullName>
    </recommendedName>
</protein>
<sequence length="920" mass="101344">MSPEAEAKLIRKIDVRLLPMLFLVYVVAFLDRANVSNALTMRMPEELHLTGQQPNTALAIFFVPYILFEIPSNQLMKRFSPHIWLSLCIFGFGVVMLAQGFVHNFSGLLATRFFLGLFEAGIFPGSFYLISFWYKREEAQQRFTFYFCSVIFASAFGGLLATGIANMDGVRGYSNWRWIFILEGILTVIVSFMAWFLLCDFPREAQWLTEEEKEFVLKRTVTQEAEKNEGPLSVRDFSEFFKEPMNYFGALMYFSVVVPVYSFAYFTPTIVKTLGYSVVQTQLHSVPPFAAAFGFCVLLAYLSARTNTRMPSVIVSALILIVGLAILMTTRGKFSAQYGGICLVCMGAFGAGSIVVCWYLMNLQGHKQRSIGSGWMISFGNTGGLVAPFAFLPKTAPQYVTGYSVCMSVAVLGILVTICYALLVLRSRRKVATNAGGILTVSVDDGASNDVPAQVARRLSSARKVFICATVIFLNFNVTLGSSLPSGSGPTLNAHFGVTSELQKPLPVAIFLVGYIFGPIIFAPLSESIGRRIVFLVSFAIYTVFTVACAFAPSWPAFLFFRFMLGCGAAAPQTVSGGLFCDLYPELRPRGMAVTMLGLTSNVGPLVGPIISGFTSTRGWQWQFWCALILAGINWPMLLMLPETFAPVLRARALVVPAAAEQASGSCILKVSDVIRAQAKILARPIRILSEPLVFFTDLFILYQYIIFFLYFGAYPVIFRGTYGMTPGVSALMFIPTGVGALLAVGVFMAWDKFHKKAVEDGKAWARREEFRRLPLACLGGLLFALSEFWLGWTARSDIHWAIPAMSGVPLGIGIDLTFLALNNYLTDAYDIYSASALASSVFTRNVVAAFLIPLTTHPLYANLGTQWACTLLGCLCLLLTPIPFAFIRWGPAMRKRSPFCQELARLKAGNSGEDLESSI</sequence>
<evidence type="ECO:0000259" key="7">
    <source>
        <dbReference type="PROSITE" id="PS50850"/>
    </source>
</evidence>
<comment type="subcellular location">
    <subcellularLocation>
        <location evidence="1">Membrane</location>
        <topology evidence="1">Multi-pass membrane protein</topology>
    </subcellularLocation>
</comment>
<accession>A0ABY6UVF2</accession>